<dbReference type="Pfam" id="PF00498">
    <property type="entry name" value="FHA"/>
    <property type="match status" value="1"/>
</dbReference>
<dbReference type="InterPro" id="IPR051791">
    <property type="entry name" value="Pra-immunoreactive"/>
</dbReference>
<evidence type="ECO:0000313" key="11">
    <source>
        <dbReference type="Proteomes" id="UP000293995"/>
    </source>
</evidence>
<reference evidence="10 11" key="1">
    <citation type="submission" date="2019-01" db="EMBL/GenBank/DDBJ databases">
        <title>Genome sequencing of strain DFW100M-13.</title>
        <authorList>
            <person name="Heo J."/>
            <person name="Kim S.-J."/>
            <person name="Kim J.-S."/>
            <person name="Hong S.-B."/>
            <person name="Kwon S.-W."/>
        </authorList>
    </citation>
    <scope>NUCLEOTIDE SEQUENCE [LARGE SCALE GENOMIC DNA]</scope>
    <source>
        <strain evidence="10 11">DFW100M-13</strain>
    </source>
</reference>
<evidence type="ECO:0000259" key="9">
    <source>
        <dbReference type="PROSITE" id="PS50006"/>
    </source>
</evidence>
<feature type="domain" description="FHA" evidence="9">
    <location>
        <begin position="340"/>
        <end position="391"/>
    </location>
</feature>
<evidence type="ECO:0000256" key="6">
    <source>
        <dbReference type="ARBA" id="ARBA00023136"/>
    </source>
</evidence>
<organism evidence="10 11">
    <name type="scientific">Microbacterium protaetiae</name>
    <dbReference type="NCBI Taxonomy" id="2509458"/>
    <lineage>
        <taxon>Bacteria</taxon>
        <taxon>Bacillati</taxon>
        <taxon>Actinomycetota</taxon>
        <taxon>Actinomycetes</taxon>
        <taxon>Micrococcales</taxon>
        <taxon>Microbacteriaceae</taxon>
        <taxon>Microbacterium</taxon>
    </lineage>
</organism>
<feature type="transmembrane region" description="Helical" evidence="8">
    <location>
        <begin position="66"/>
        <end position="85"/>
    </location>
</feature>
<comment type="subcellular location">
    <subcellularLocation>
        <location evidence="1">Cell membrane</location>
        <topology evidence="1">Multi-pass membrane protein</topology>
    </subcellularLocation>
</comment>
<dbReference type="Proteomes" id="UP000293995">
    <property type="component" value="Chromosome"/>
</dbReference>
<keyword evidence="11" id="KW-1185">Reference proteome</keyword>
<dbReference type="Pfam" id="PF06271">
    <property type="entry name" value="RDD"/>
    <property type="match status" value="1"/>
</dbReference>
<dbReference type="AlphaFoldDB" id="A0A4P6ECH9"/>
<keyword evidence="6 8" id="KW-0472">Membrane</keyword>
<dbReference type="CDD" id="cd00060">
    <property type="entry name" value="FHA"/>
    <property type="match status" value="1"/>
</dbReference>
<dbReference type="InterPro" id="IPR008984">
    <property type="entry name" value="SMAD_FHA_dom_sf"/>
</dbReference>
<evidence type="ECO:0000256" key="4">
    <source>
        <dbReference type="ARBA" id="ARBA00022692"/>
    </source>
</evidence>
<feature type="transmembrane region" description="Helical" evidence="8">
    <location>
        <begin position="34"/>
        <end position="54"/>
    </location>
</feature>
<evidence type="ECO:0000256" key="5">
    <source>
        <dbReference type="ARBA" id="ARBA00022989"/>
    </source>
</evidence>
<dbReference type="PROSITE" id="PS50006">
    <property type="entry name" value="FHA_DOMAIN"/>
    <property type="match status" value="1"/>
</dbReference>
<keyword evidence="3" id="KW-0597">Phosphoprotein</keyword>
<keyword evidence="2" id="KW-1003">Cell membrane</keyword>
<dbReference type="Gene3D" id="2.60.200.20">
    <property type="match status" value="1"/>
</dbReference>
<dbReference type="SUPFAM" id="SSF49879">
    <property type="entry name" value="SMAD/FHA domain"/>
    <property type="match status" value="1"/>
</dbReference>
<dbReference type="EMBL" id="CP035494">
    <property type="protein sequence ID" value="QAY59935.1"/>
    <property type="molecule type" value="Genomic_DNA"/>
</dbReference>
<evidence type="ECO:0000313" key="10">
    <source>
        <dbReference type="EMBL" id="QAY59935.1"/>
    </source>
</evidence>
<dbReference type="PANTHER" id="PTHR36115">
    <property type="entry name" value="PROLINE-RICH ANTIGEN HOMOLOG-RELATED"/>
    <property type="match status" value="1"/>
</dbReference>
<dbReference type="PANTHER" id="PTHR36115:SF6">
    <property type="entry name" value="PROLINE-RICH ANTIGEN HOMOLOG"/>
    <property type="match status" value="1"/>
</dbReference>
<accession>A0A4P6ECH9</accession>
<protein>
    <submittedName>
        <fullName evidence="10">FHA domain-containing protein</fullName>
    </submittedName>
</protein>
<evidence type="ECO:0000256" key="7">
    <source>
        <dbReference type="SAM" id="MobiDB-lite"/>
    </source>
</evidence>
<name>A0A4P6ECH9_9MICO</name>
<evidence type="ECO:0000256" key="2">
    <source>
        <dbReference type="ARBA" id="ARBA00022475"/>
    </source>
</evidence>
<evidence type="ECO:0000256" key="8">
    <source>
        <dbReference type="SAM" id="Phobius"/>
    </source>
</evidence>
<evidence type="ECO:0000256" key="3">
    <source>
        <dbReference type="ARBA" id="ARBA00022553"/>
    </source>
</evidence>
<keyword evidence="4 8" id="KW-0812">Transmembrane</keyword>
<keyword evidence="5 8" id="KW-1133">Transmembrane helix</keyword>
<dbReference type="OrthoDB" id="3254248at2"/>
<sequence>MSWPAPPPPFPGQIAGAPAAAPLGRRAGACVVDVVIGAVLALVVGIVASIVVVAGARPTTAAELAGAALTVQGLVFAVAVVWLLVLSGLQGGGGSIGQRALGVRVVDRDTAGPIGFGRALLRTIVWSAAGSIVVGWFSPLFDPSVHRQGWHDRVARAVVVPAGDRPAVTSTPAPAWIAAAPAPEIDEGISLTSAAAIARPSVGSAGSRAWADVPDAAAQPAAIPSREVISAVPGVVAPAAASAPVAPPAVAPAPVAPPAVAPAPIASPAAASAPAAASLPVSAPAAASVPAPRPAPDAADPSDPVLGATVVRSPIAEAVPAGAALLVWDNGSRTGVRGRTLFGRNPAREDGASVVAVRDETLSLSKTHFEIDVDAHGIRVIDRHSTNGVVLVRNGRRAALVPGQHTPVRPGDRLEFGDRSATVEQAE</sequence>
<evidence type="ECO:0000256" key="1">
    <source>
        <dbReference type="ARBA" id="ARBA00004651"/>
    </source>
</evidence>
<dbReference type="RefSeq" id="WP_129388303.1">
    <property type="nucleotide sequence ID" value="NZ_CP035494.1"/>
</dbReference>
<feature type="region of interest" description="Disordered" evidence="7">
    <location>
        <begin position="402"/>
        <end position="427"/>
    </location>
</feature>
<gene>
    <name evidence="10" type="ORF">ET475_07955</name>
</gene>
<dbReference type="GO" id="GO:0005886">
    <property type="term" value="C:plasma membrane"/>
    <property type="evidence" value="ECO:0007669"/>
    <property type="project" value="UniProtKB-SubCell"/>
</dbReference>
<dbReference type="KEGG" id="mprt:ET475_07955"/>
<dbReference type="InterPro" id="IPR010432">
    <property type="entry name" value="RDD"/>
</dbReference>
<proteinExistence type="predicted"/>
<dbReference type="InterPro" id="IPR000253">
    <property type="entry name" value="FHA_dom"/>
</dbReference>